<keyword evidence="2" id="KW-1185">Reference proteome</keyword>
<gene>
    <name evidence="1" type="ORF">E5329_18710</name>
</gene>
<sequence>MAKTAYSARFKTLQERYNRGGCTKEQLRQFVSYHVISKAEYKEITGEDFE</sequence>
<reference evidence="1" key="1">
    <citation type="submission" date="2019-04" db="EMBL/GenBank/DDBJ databases">
        <title>Microbes associate with the intestines of laboratory mice.</title>
        <authorList>
            <person name="Navarre W."/>
            <person name="Wong E."/>
            <person name="Huang K."/>
            <person name="Tropini C."/>
            <person name="Ng K."/>
            <person name="Yu B."/>
        </authorList>
    </citation>
    <scope>NUCLEOTIDE SEQUENCE</scope>
    <source>
        <strain evidence="1">NM01_1-7b</strain>
    </source>
</reference>
<dbReference type="EMBL" id="SRYA01000044">
    <property type="protein sequence ID" value="TGY93450.1"/>
    <property type="molecule type" value="Genomic_DNA"/>
</dbReference>
<proteinExistence type="predicted"/>
<protein>
    <submittedName>
        <fullName evidence="1">XkdX family protein</fullName>
    </submittedName>
</protein>
<name>A0AC61RSW5_9FIRM</name>
<accession>A0AC61RSW5</accession>
<dbReference type="Proteomes" id="UP000304953">
    <property type="component" value="Unassembled WGS sequence"/>
</dbReference>
<evidence type="ECO:0000313" key="2">
    <source>
        <dbReference type="Proteomes" id="UP000304953"/>
    </source>
</evidence>
<evidence type="ECO:0000313" key="1">
    <source>
        <dbReference type="EMBL" id="TGY93450.1"/>
    </source>
</evidence>
<comment type="caution">
    <text evidence="1">The sequence shown here is derived from an EMBL/GenBank/DDBJ whole genome shotgun (WGS) entry which is preliminary data.</text>
</comment>
<organism evidence="1 2">
    <name type="scientific">Petralouisia muris</name>
    <dbReference type="NCBI Taxonomy" id="3032872"/>
    <lineage>
        <taxon>Bacteria</taxon>
        <taxon>Bacillati</taxon>
        <taxon>Bacillota</taxon>
        <taxon>Clostridia</taxon>
        <taxon>Lachnospirales</taxon>
        <taxon>Lachnospiraceae</taxon>
        <taxon>Petralouisia</taxon>
    </lineage>
</organism>